<dbReference type="NCBIfam" id="TIGR03585">
    <property type="entry name" value="PseH"/>
    <property type="match status" value="1"/>
</dbReference>
<evidence type="ECO:0000313" key="2">
    <source>
        <dbReference type="EMBL" id="PWW08344.1"/>
    </source>
</evidence>
<dbReference type="PROSITE" id="PS51186">
    <property type="entry name" value="GNAT"/>
    <property type="match status" value="1"/>
</dbReference>
<dbReference type="SUPFAM" id="SSF55729">
    <property type="entry name" value="Acyl-CoA N-acyltransferases (Nat)"/>
    <property type="match status" value="1"/>
</dbReference>
<evidence type="ECO:0000313" key="3">
    <source>
        <dbReference type="Proteomes" id="UP000246635"/>
    </source>
</evidence>
<proteinExistence type="predicted"/>
<gene>
    <name evidence="2" type="ORF">DFQ01_10165</name>
</gene>
<dbReference type="PANTHER" id="PTHR43415:SF3">
    <property type="entry name" value="GNAT-FAMILY ACETYLTRANSFERASE"/>
    <property type="match status" value="1"/>
</dbReference>
<feature type="domain" description="N-acetyltransferase" evidence="1">
    <location>
        <begin position="6"/>
        <end position="167"/>
    </location>
</feature>
<dbReference type="Pfam" id="PF13420">
    <property type="entry name" value="Acetyltransf_4"/>
    <property type="match status" value="1"/>
</dbReference>
<protein>
    <recommendedName>
        <fullName evidence="1">N-acetyltransferase domain-containing protein</fullName>
    </recommendedName>
</protein>
<name>A0A2V2YZW6_9BACL</name>
<dbReference type="OrthoDB" id="9795206at2"/>
<dbReference type="Gene3D" id="3.40.630.30">
    <property type="match status" value="1"/>
</dbReference>
<dbReference type="InterPro" id="IPR016181">
    <property type="entry name" value="Acyl_CoA_acyltransferase"/>
</dbReference>
<keyword evidence="3" id="KW-1185">Reference proteome</keyword>
<evidence type="ECO:0000259" key="1">
    <source>
        <dbReference type="PROSITE" id="PS51186"/>
    </source>
</evidence>
<dbReference type="InterPro" id="IPR000182">
    <property type="entry name" value="GNAT_dom"/>
</dbReference>
<organism evidence="2 3">
    <name type="scientific">Paenibacillus cellulosilyticus</name>
    <dbReference type="NCBI Taxonomy" id="375489"/>
    <lineage>
        <taxon>Bacteria</taxon>
        <taxon>Bacillati</taxon>
        <taxon>Bacillota</taxon>
        <taxon>Bacilli</taxon>
        <taxon>Bacillales</taxon>
        <taxon>Paenibacillaceae</taxon>
        <taxon>Paenibacillus</taxon>
    </lineage>
</organism>
<dbReference type="PANTHER" id="PTHR43415">
    <property type="entry name" value="SPERMIDINE N(1)-ACETYLTRANSFERASE"/>
    <property type="match status" value="1"/>
</dbReference>
<accession>A0A2V2YZW6</accession>
<dbReference type="AlphaFoldDB" id="A0A2V2YZW6"/>
<reference evidence="2 3" key="1">
    <citation type="submission" date="2018-05" db="EMBL/GenBank/DDBJ databases">
        <title>Genomic Encyclopedia of Type Strains, Phase III (KMG-III): the genomes of soil and plant-associated and newly described type strains.</title>
        <authorList>
            <person name="Whitman W."/>
        </authorList>
    </citation>
    <scope>NUCLEOTIDE SEQUENCE [LARGE SCALE GENOMIC DNA]</scope>
    <source>
        <strain evidence="2 3">CECT 5696</strain>
    </source>
</reference>
<comment type="caution">
    <text evidence="2">The sequence shown here is derived from an EMBL/GenBank/DDBJ whole genome shotgun (WGS) entry which is preliminary data.</text>
</comment>
<dbReference type="InterPro" id="IPR020036">
    <property type="entry name" value="PseH"/>
</dbReference>
<sequence length="183" mass="21817">MIIGDYRMRPLSEHDLKMVLDWRNAEHVRSKMFTDTIITWEEHEAWFKRIAKLDHPAHFIFEYKGRPIGYINYVDLNARDATGSSGLYLGEQDNLPVEAGLALEYFTIEYAFEKVGLRKLWGYVLAFNKRVIKLHGMFGYTKEGLLKEHVFKNGKYEDLVIMSLFYEDWKLKRDRLREFFYTA</sequence>
<dbReference type="EMBL" id="QGTQ01000001">
    <property type="protein sequence ID" value="PWW08344.1"/>
    <property type="molecule type" value="Genomic_DNA"/>
</dbReference>
<dbReference type="RefSeq" id="WP_110041889.1">
    <property type="nucleotide sequence ID" value="NZ_CP054613.1"/>
</dbReference>
<dbReference type="GO" id="GO:0016747">
    <property type="term" value="F:acyltransferase activity, transferring groups other than amino-acyl groups"/>
    <property type="evidence" value="ECO:0007669"/>
    <property type="project" value="InterPro"/>
</dbReference>
<dbReference type="Proteomes" id="UP000246635">
    <property type="component" value="Unassembled WGS sequence"/>
</dbReference>